<organism evidence="2">
    <name type="scientific">viral metagenome</name>
    <dbReference type="NCBI Taxonomy" id="1070528"/>
    <lineage>
        <taxon>unclassified sequences</taxon>
        <taxon>metagenomes</taxon>
        <taxon>organismal metagenomes</taxon>
    </lineage>
</organism>
<dbReference type="EMBL" id="MT143692">
    <property type="protein sequence ID" value="QJB00408.1"/>
    <property type="molecule type" value="Genomic_DNA"/>
</dbReference>
<accession>A0A6M3MBE6</accession>
<gene>
    <name evidence="1" type="ORF">MM171A00469_0008</name>
    <name evidence="2" type="ORF">MM171B00233_0018</name>
</gene>
<name>A0A6M3MBE6_9ZZZZ</name>
<dbReference type="EMBL" id="MT143885">
    <property type="protein sequence ID" value="QJB04578.1"/>
    <property type="molecule type" value="Genomic_DNA"/>
</dbReference>
<protein>
    <submittedName>
        <fullName evidence="2">Uncharacterized protein</fullName>
    </submittedName>
</protein>
<evidence type="ECO:0000313" key="1">
    <source>
        <dbReference type="EMBL" id="QJB00408.1"/>
    </source>
</evidence>
<proteinExistence type="predicted"/>
<evidence type="ECO:0000313" key="2">
    <source>
        <dbReference type="EMBL" id="QJB04578.1"/>
    </source>
</evidence>
<dbReference type="AlphaFoldDB" id="A0A6M3MBE6"/>
<reference evidence="2" key="1">
    <citation type="submission" date="2020-03" db="EMBL/GenBank/DDBJ databases">
        <title>The deep terrestrial virosphere.</title>
        <authorList>
            <person name="Holmfeldt K."/>
            <person name="Nilsson E."/>
            <person name="Simone D."/>
            <person name="Lopez-Fernandez M."/>
            <person name="Wu X."/>
            <person name="de Brujin I."/>
            <person name="Lundin D."/>
            <person name="Andersson A."/>
            <person name="Bertilsson S."/>
            <person name="Dopson M."/>
        </authorList>
    </citation>
    <scope>NUCLEOTIDE SEQUENCE</scope>
    <source>
        <strain evidence="1">MM171A00469</strain>
        <strain evidence="2">MM171B00233</strain>
    </source>
</reference>
<sequence>MSGSIPKIGGFITLQQIVMDVLSDLGIYDLSNYTRFLKWAARGYTKLNLYDLSNIEVVRLTMSTVGTVTLPDDFIDYTKIGIEDSRGNVYVLGLNDDMILNRTEVCSQSVNSYFNSESDTAVLDGYIFAPYFNDGEYVTLYGISGGFADSYYRVDRERGYIQFSSSVPNGTVILEYISSGISVKGNTYIPREAQETIIAWIHWKYRDFSPQYNLSQVAMAKQTWIEERHELRDFVTIPTMQEIQDVFYESYKQTIKR</sequence>